<proteinExistence type="predicted"/>
<gene>
    <name evidence="1" type="ORF">F2Q70_00029390</name>
</gene>
<organism evidence="1">
    <name type="scientific">Brassica cretica</name>
    <name type="common">Mustard</name>
    <dbReference type="NCBI Taxonomy" id="69181"/>
    <lineage>
        <taxon>Eukaryota</taxon>
        <taxon>Viridiplantae</taxon>
        <taxon>Streptophyta</taxon>
        <taxon>Embryophyta</taxon>
        <taxon>Tracheophyta</taxon>
        <taxon>Spermatophyta</taxon>
        <taxon>Magnoliopsida</taxon>
        <taxon>eudicotyledons</taxon>
        <taxon>Gunneridae</taxon>
        <taxon>Pentapetalae</taxon>
        <taxon>rosids</taxon>
        <taxon>malvids</taxon>
        <taxon>Brassicales</taxon>
        <taxon>Brassicaceae</taxon>
        <taxon>Brassiceae</taxon>
        <taxon>Brassica</taxon>
    </lineage>
</organism>
<dbReference type="EMBL" id="QGKY02002305">
    <property type="protein sequence ID" value="KAF2533778.1"/>
    <property type="molecule type" value="Genomic_DNA"/>
</dbReference>
<dbReference type="AlphaFoldDB" id="A0A8S9FP44"/>
<reference evidence="1" key="1">
    <citation type="submission" date="2019-12" db="EMBL/GenBank/DDBJ databases">
        <title>Genome sequencing and annotation of Brassica cretica.</title>
        <authorList>
            <person name="Studholme D.J."/>
            <person name="Sarris P.F."/>
        </authorList>
    </citation>
    <scope>NUCLEOTIDE SEQUENCE</scope>
    <source>
        <strain evidence="1">PFS-102/07</strain>
        <tissue evidence="1">Leaf</tissue>
    </source>
</reference>
<comment type="caution">
    <text evidence="1">The sequence shown here is derived from an EMBL/GenBank/DDBJ whole genome shotgun (WGS) entry which is preliminary data.</text>
</comment>
<protein>
    <submittedName>
        <fullName evidence="1">Uncharacterized protein</fullName>
    </submittedName>
</protein>
<accession>A0A8S9FP44</accession>
<sequence>MMASRLFLLGRTSLLDDLGEVFSSIFVSGLDRFVSSFHGSVVSVAVEVRSILVLSKLRIGFQFRMSFVYIPHSRRQNVDPKIYTKFKNPLLSLAPRRLLYESEPFGSLTHSSPKEPRALWVDVAVQVLMGPFKLDSR</sequence>
<name>A0A8S9FP44_BRACR</name>
<evidence type="ECO:0000313" key="1">
    <source>
        <dbReference type="EMBL" id="KAF2533778.1"/>
    </source>
</evidence>